<dbReference type="PANTHER" id="PTHR34820:SF4">
    <property type="entry name" value="INNER MEMBRANE PROTEIN YEBZ"/>
    <property type="match status" value="1"/>
</dbReference>
<evidence type="ECO:0000256" key="4">
    <source>
        <dbReference type="ARBA" id="ARBA00022723"/>
    </source>
</evidence>
<dbReference type="InterPro" id="IPR014755">
    <property type="entry name" value="Cu-Rt/internalin_Ig-like"/>
</dbReference>
<protein>
    <submittedName>
        <fullName evidence="13">Transport integral membrane protein</fullName>
    </submittedName>
</protein>
<dbReference type="GO" id="GO:0006825">
    <property type="term" value="P:copper ion transport"/>
    <property type="evidence" value="ECO:0007669"/>
    <property type="project" value="InterPro"/>
</dbReference>
<dbReference type="SUPFAM" id="SSF81296">
    <property type="entry name" value="E set domains"/>
    <property type="match status" value="1"/>
</dbReference>
<dbReference type="GO" id="GO:0046688">
    <property type="term" value="P:response to copper ion"/>
    <property type="evidence" value="ECO:0007669"/>
    <property type="project" value="InterPro"/>
</dbReference>
<feature type="transmembrane region" description="Helical" evidence="9">
    <location>
        <begin position="175"/>
        <end position="195"/>
    </location>
</feature>
<name>A0A9W6KPM0_9ACTN</name>
<proteinExistence type="predicted"/>
<feature type="transmembrane region" description="Helical" evidence="9">
    <location>
        <begin position="286"/>
        <end position="307"/>
    </location>
</feature>
<keyword evidence="5 10" id="KW-0732">Signal</keyword>
<dbReference type="Pfam" id="PF05425">
    <property type="entry name" value="CopD"/>
    <property type="match status" value="1"/>
</dbReference>
<evidence type="ECO:0000259" key="12">
    <source>
        <dbReference type="Pfam" id="PF05425"/>
    </source>
</evidence>
<dbReference type="Pfam" id="PF04234">
    <property type="entry name" value="CopC"/>
    <property type="match status" value="1"/>
</dbReference>
<sequence>MAAVAGVLFVLVAPALPASAHAVLSESNPRPGAVVATLPGEIRLAFNEAVHAVPGKTVVAGPDGKRINAGDPAVADGALVLRLRAADQVTGTYVVSYRVISADSHPVSGSFTFSVGAPSAGPAAAVPTGTDPIVRALVPAAKYAGYVGLVLLIGPAVLLAVWYPRRLSRAAPLRLARAGIYAAAGGTVAALWLQAPAASGAALLDVAPAELWEVLTSQFGLLLLARLVALGAVAVVLPRLRRRPDRRLGTGLALLAVGGLVTWPLTGHPVASPYAWLLVAADVVHLAAMGLWLGGLIVLAAVVLRRADPRELRLILPSWSRWALITVYWLVAAGVLQALVQLGGWPAVTGSTYGRLILVKGGLVVGVLAIAYLSRRFVQRGALTAARLRRSVGVEAALAMAVLAASAVLVQLTPGRTVDVEAAAAARARGFATTLTSPLYAVQFEVYPAAVGEYNSFHAFVYTPEGRPLEVVEWTVTAALPGQGIEPMPNPVYTLTGNQGLGNITFPFAGDWRLTLTLRVSDFDQATVTAQVPVT</sequence>
<dbReference type="Gene3D" id="2.60.40.1220">
    <property type="match status" value="1"/>
</dbReference>
<reference evidence="13" key="1">
    <citation type="journal article" date="2014" name="Int. J. Syst. Evol. Microbiol.">
        <title>Complete genome sequence of Corynebacterium casei LMG S-19264T (=DSM 44701T), isolated from a smear-ripened cheese.</title>
        <authorList>
            <consortium name="US DOE Joint Genome Institute (JGI-PGF)"/>
            <person name="Walter F."/>
            <person name="Albersmeier A."/>
            <person name="Kalinowski J."/>
            <person name="Ruckert C."/>
        </authorList>
    </citation>
    <scope>NUCLEOTIDE SEQUENCE</scope>
    <source>
        <strain evidence="13">VKM Ac-1321</strain>
    </source>
</reference>
<dbReference type="InterPro" id="IPR032694">
    <property type="entry name" value="CopC/D"/>
</dbReference>
<evidence type="ECO:0000256" key="8">
    <source>
        <dbReference type="ARBA" id="ARBA00023136"/>
    </source>
</evidence>
<dbReference type="GO" id="GO:0005507">
    <property type="term" value="F:copper ion binding"/>
    <property type="evidence" value="ECO:0007669"/>
    <property type="project" value="InterPro"/>
</dbReference>
<keyword evidence="8 9" id="KW-0472">Membrane</keyword>
<dbReference type="EMBL" id="BSFP01000050">
    <property type="protein sequence ID" value="GLL04770.1"/>
    <property type="molecule type" value="Genomic_DNA"/>
</dbReference>
<evidence type="ECO:0000256" key="3">
    <source>
        <dbReference type="ARBA" id="ARBA00022692"/>
    </source>
</evidence>
<keyword evidence="3 9" id="KW-0812">Transmembrane</keyword>
<evidence type="ECO:0000313" key="13">
    <source>
        <dbReference type="EMBL" id="GLL04770.1"/>
    </source>
</evidence>
<dbReference type="GO" id="GO:0042597">
    <property type="term" value="C:periplasmic space"/>
    <property type="evidence" value="ECO:0007669"/>
    <property type="project" value="InterPro"/>
</dbReference>
<feature type="domain" description="CopC" evidence="11">
    <location>
        <begin position="21"/>
        <end position="115"/>
    </location>
</feature>
<feature type="transmembrane region" description="Helical" evidence="9">
    <location>
        <begin position="215"/>
        <end position="236"/>
    </location>
</feature>
<dbReference type="PANTHER" id="PTHR34820">
    <property type="entry name" value="INNER MEMBRANE PROTEIN YEBZ"/>
    <property type="match status" value="1"/>
</dbReference>
<evidence type="ECO:0000259" key="11">
    <source>
        <dbReference type="Pfam" id="PF04234"/>
    </source>
</evidence>
<feature type="transmembrane region" description="Helical" evidence="9">
    <location>
        <begin position="394"/>
        <end position="412"/>
    </location>
</feature>
<comment type="subcellular location">
    <subcellularLocation>
        <location evidence="1">Cell membrane</location>
        <topology evidence="1">Multi-pass membrane protein</topology>
    </subcellularLocation>
</comment>
<feature type="domain" description="Copper resistance protein D" evidence="12">
    <location>
        <begin position="315"/>
        <end position="409"/>
    </location>
</feature>
<accession>A0A9W6KPM0</accession>
<gene>
    <name evidence="13" type="ORF">GCM10017581_065170</name>
</gene>
<organism evidence="13 14">
    <name type="scientific">Dactylosporangium matsuzakiense</name>
    <dbReference type="NCBI Taxonomy" id="53360"/>
    <lineage>
        <taxon>Bacteria</taxon>
        <taxon>Bacillati</taxon>
        <taxon>Actinomycetota</taxon>
        <taxon>Actinomycetes</taxon>
        <taxon>Micromonosporales</taxon>
        <taxon>Micromonosporaceae</taxon>
        <taxon>Dactylosporangium</taxon>
    </lineage>
</organism>
<dbReference type="InterPro" id="IPR007348">
    <property type="entry name" value="CopC_dom"/>
</dbReference>
<feature type="transmembrane region" description="Helical" evidence="9">
    <location>
        <begin position="352"/>
        <end position="373"/>
    </location>
</feature>
<feature type="signal peptide" evidence="10">
    <location>
        <begin position="1"/>
        <end position="22"/>
    </location>
</feature>
<feature type="transmembrane region" description="Helical" evidence="9">
    <location>
        <begin position="143"/>
        <end position="163"/>
    </location>
</feature>
<evidence type="ECO:0000256" key="5">
    <source>
        <dbReference type="ARBA" id="ARBA00022729"/>
    </source>
</evidence>
<dbReference type="GO" id="GO:0005886">
    <property type="term" value="C:plasma membrane"/>
    <property type="evidence" value="ECO:0007669"/>
    <property type="project" value="UniProtKB-SubCell"/>
</dbReference>
<evidence type="ECO:0000256" key="1">
    <source>
        <dbReference type="ARBA" id="ARBA00004651"/>
    </source>
</evidence>
<keyword evidence="6 9" id="KW-1133">Transmembrane helix</keyword>
<evidence type="ECO:0000256" key="2">
    <source>
        <dbReference type="ARBA" id="ARBA00022475"/>
    </source>
</evidence>
<reference evidence="13" key="2">
    <citation type="submission" date="2023-01" db="EMBL/GenBank/DDBJ databases">
        <authorList>
            <person name="Sun Q."/>
            <person name="Evtushenko L."/>
        </authorList>
    </citation>
    <scope>NUCLEOTIDE SEQUENCE</scope>
    <source>
        <strain evidence="13">VKM Ac-1321</strain>
    </source>
</reference>
<keyword evidence="7" id="KW-0186">Copper</keyword>
<keyword evidence="14" id="KW-1185">Reference proteome</keyword>
<feature type="chain" id="PRO_5040986035" evidence="10">
    <location>
        <begin position="23"/>
        <end position="535"/>
    </location>
</feature>
<evidence type="ECO:0000313" key="14">
    <source>
        <dbReference type="Proteomes" id="UP001143480"/>
    </source>
</evidence>
<dbReference type="AlphaFoldDB" id="A0A9W6KPM0"/>
<comment type="caution">
    <text evidence="13">The sequence shown here is derived from an EMBL/GenBank/DDBJ whole genome shotgun (WGS) entry which is preliminary data.</text>
</comment>
<dbReference type="InterPro" id="IPR014756">
    <property type="entry name" value="Ig_E-set"/>
</dbReference>
<feature type="transmembrane region" description="Helical" evidence="9">
    <location>
        <begin position="248"/>
        <end position="266"/>
    </location>
</feature>
<keyword evidence="4" id="KW-0479">Metal-binding</keyword>
<feature type="transmembrane region" description="Helical" evidence="9">
    <location>
        <begin position="319"/>
        <end position="340"/>
    </location>
</feature>
<evidence type="ECO:0000256" key="7">
    <source>
        <dbReference type="ARBA" id="ARBA00023008"/>
    </source>
</evidence>
<evidence type="ECO:0000256" key="6">
    <source>
        <dbReference type="ARBA" id="ARBA00022989"/>
    </source>
</evidence>
<evidence type="ECO:0000256" key="10">
    <source>
        <dbReference type="SAM" id="SignalP"/>
    </source>
</evidence>
<dbReference type="InterPro" id="IPR008457">
    <property type="entry name" value="Cu-R_CopD_dom"/>
</dbReference>
<evidence type="ECO:0000256" key="9">
    <source>
        <dbReference type="SAM" id="Phobius"/>
    </source>
</evidence>
<keyword evidence="2" id="KW-1003">Cell membrane</keyword>
<dbReference type="Proteomes" id="UP001143480">
    <property type="component" value="Unassembled WGS sequence"/>
</dbReference>